<sequence length="80" mass="9211">MMTNTGRDPSNGRKANPLPDVRSGIYHRNNVTHQIIYVFFIEMFKLRSFAMDSLLQRIEAFYGVMKACRQIVQICLQTGA</sequence>
<protein>
    <submittedName>
        <fullName evidence="1">Uncharacterized protein</fullName>
    </submittedName>
</protein>
<comment type="caution">
    <text evidence="1">The sequence shown here is derived from an EMBL/GenBank/DDBJ whole genome shotgun (WGS) entry which is preliminary data.</text>
</comment>
<reference evidence="2" key="1">
    <citation type="journal article" date="2020" name="Int. J. Syst. Evol. Microbiol.">
        <title>Alteromonas alba sp. nov., a marine bacterium isolated from the seawater of the West Pacific Ocean.</title>
        <authorList>
            <person name="Sun C."/>
            <person name="Wu Y.-H."/>
            <person name="Xamxidin M."/>
            <person name="Cheng H."/>
            <person name="Xu X.-W."/>
        </authorList>
    </citation>
    <scope>NUCLEOTIDE SEQUENCE [LARGE SCALE GENOMIC DNA]</scope>
    <source>
        <strain evidence="2">190</strain>
    </source>
</reference>
<evidence type="ECO:0000313" key="1">
    <source>
        <dbReference type="EMBL" id="PRO71495.1"/>
    </source>
</evidence>
<accession>A0A2S9V549</accession>
<proteinExistence type="predicted"/>
<dbReference type="EMBL" id="PVNP01000204">
    <property type="protein sequence ID" value="PRO71495.1"/>
    <property type="molecule type" value="Genomic_DNA"/>
</dbReference>
<dbReference type="Proteomes" id="UP000238949">
    <property type="component" value="Unassembled WGS sequence"/>
</dbReference>
<evidence type="ECO:0000313" key="2">
    <source>
        <dbReference type="Proteomes" id="UP000238949"/>
    </source>
</evidence>
<gene>
    <name evidence="1" type="ORF">C6Y40_21360</name>
</gene>
<organism evidence="1 2">
    <name type="scientific">Alteromonas alba</name>
    <dbReference type="NCBI Taxonomy" id="2079529"/>
    <lineage>
        <taxon>Bacteria</taxon>
        <taxon>Pseudomonadati</taxon>
        <taxon>Pseudomonadota</taxon>
        <taxon>Gammaproteobacteria</taxon>
        <taxon>Alteromonadales</taxon>
        <taxon>Alteromonadaceae</taxon>
        <taxon>Alteromonas/Salinimonas group</taxon>
        <taxon>Alteromonas</taxon>
    </lineage>
</organism>
<name>A0A2S9V549_9ALTE</name>
<dbReference type="AlphaFoldDB" id="A0A2S9V549"/>
<keyword evidence="2" id="KW-1185">Reference proteome</keyword>